<organism evidence="2">
    <name type="scientific">hydrothermal vent metagenome</name>
    <dbReference type="NCBI Taxonomy" id="652676"/>
    <lineage>
        <taxon>unclassified sequences</taxon>
        <taxon>metagenomes</taxon>
        <taxon>ecological metagenomes</taxon>
    </lineage>
</organism>
<evidence type="ECO:0000313" key="2">
    <source>
        <dbReference type="EMBL" id="VAX09970.1"/>
    </source>
</evidence>
<dbReference type="InterPro" id="IPR041459">
    <property type="entry name" value="MPTase-PolyVal"/>
</dbReference>
<evidence type="ECO:0000259" key="1">
    <source>
        <dbReference type="Pfam" id="PF18818"/>
    </source>
</evidence>
<sequence>MTRYFRVFNSDQVDGEHARIAEQKFKDKLLDHNPILEAEHFVKNYTINERLNRDLSGRFGDQAYSFEELVAELGSAMICGSLGLEQQPRIDHARYIKGWLSNLRGDSKFIISAASHAQKAADYALQSAEQQEGKKHGTAHLKI</sequence>
<name>A0A3B1BHI4_9ZZZZ</name>
<reference evidence="2" key="1">
    <citation type="submission" date="2018-06" db="EMBL/GenBank/DDBJ databases">
        <authorList>
            <person name="Zhirakovskaya E."/>
        </authorList>
    </citation>
    <scope>NUCLEOTIDE SEQUENCE</scope>
</reference>
<accession>A0A3B1BHI4</accession>
<gene>
    <name evidence="2" type="ORF">MNBD_GAMMA26-1930</name>
</gene>
<dbReference type="Pfam" id="PF18818">
    <property type="entry name" value="MPTase-PolyVal"/>
    <property type="match status" value="1"/>
</dbReference>
<feature type="domain" description="Polyvalent protein metallopeptidase" evidence="1">
    <location>
        <begin position="40"/>
        <end position="116"/>
    </location>
</feature>
<dbReference type="EMBL" id="UOFX01000058">
    <property type="protein sequence ID" value="VAX09970.1"/>
    <property type="molecule type" value="Genomic_DNA"/>
</dbReference>
<dbReference type="AlphaFoldDB" id="A0A3B1BHI4"/>
<proteinExistence type="predicted"/>
<protein>
    <submittedName>
        <fullName evidence="2">Antirestriction protein</fullName>
    </submittedName>
</protein>